<keyword evidence="3 5" id="KW-1133">Transmembrane helix</keyword>
<reference evidence="7" key="1">
    <citation type="submission" date="2015-07" db="EMBL/GenBank/DDBJ databases">
        <authorList>
            <consortium name="Consortium for Microbial Forensics and Genomics (microFORGE)"/>
            <person name="Knight B.M."/>
            <person name="Roberts D.P."/>
            <person name="Lin D."/>
            <person name="Hari K."/>
            <person name="Fletcher J."/>
            <person name="Melcher U."/>
            <person name="Blagden T."/>
            <person name="Winegar R.A."/>
        </authorList>
    </citation>
    <scope>NUCLEOTIDE SEQUENCE [LARGE SCALE GENOMIC DNA]</scope>
    <source>
        <strain evidence="7">DSM 23493</strain>
    </source>
</reference>
<comment type="subcellular location">
    <subcellularLocation>
        <location evidence="1">Membrane</location>
        <topology evidence="1">Multi-pass membrane protein</topology>
    </subcellularLocation>
</comment>
<feature type="transmembrane region" description="Helical" evidence="5">
    <location>
        <begin position="49"/>
        <end position="69"/>
    </location>
</feature>
<sequence>MKKGGTTMENQKILSAFSYLSILFAPFIVPLVVYFVTKDSDVKSHSIRALISHLIPVAFGIILFVVFIFSTLSFNTNFDLNSGSNNFLIIWFASFAIYILISLGVVIWNIIQAVRVIR</sequence>
<dbReference type="Pfam" id="PF09685">
    <property type="entry name" value="MamF_MmsF"/>
    <property type="match status" value="1"/>
</dbReference>
<dbReference type="InterPro" id="IPR019109">
    <property type="entry name" value="MamF_MmsF"/>
</dbReference>
<gene>
    <name evidence="6" type="ORF">ACZ11_22670</name>
</gene>
<proteinExistence type="predicted"/>
<evidence type="ECO:0000256" key="2">
    <source>
        <dbReference type="ARBA" id="ARBA00022692"/>
    </source>
</evidence>
<keyword evidence="2 5" id="KW-0812">Transmembrane</keyword>
<comment type="caution">
    <text evidence="6">The sequence shown here is derived from an EMBL/GenBank/DDBJ whole genome shotgun (WGS) entry which is preliminary data.</text>
</comment>
<evidence type="ECO:0000256" key="3">
    <source>
        <dbReference type="ARBA" id="ARBA00022989"/>
    </source>
</evidence>
<evidence type="ECO:0000256" key="4">
    <source>
        <dbReference type="ARBA" id="ARBA00023136"/>
    </source>
</evidence>
<name>A0A0K9F376_9BACI</name>
<dbReference type="PATRIC" id="fig|582475.4.peg.5148"/>
<evidence type="ECO:0000256" key="5">
    <source>
        <dbReference type="SAM" id="Phobius"/>
    </source>
</evidence>
<accession>A0A0K9F376</accession>
<evidence type="ECO:0000313" key="6">
    <source>
        <dbReference type="EMBL" id="KMY28606.1"/>
    </source>
</evidence>
<feature type="transmembrane region" description="Helical" evidence="5">
    <location>
        <begin position="16"/>
        <end position="37"/>
    </location>
</feature>
<dbReference type="AlphaFoldDB" id="A0A0K9F376"/>
<evidence type="ECO:0000313" key="7">
    <source>
        <dbReference type="Proteomes" id="UP000037326"/>
    </source>
</evidence>
<evidence type="ECO:0000256" key="1">
    <source>
        <dbReference type="ARBA" id="ARBA00004141"/>
    </source>
</evidence>
<protein>
    <recommendedName>
        <fullName evidence="8">DUF4870 domain-containing protein</fullName>
    </recommendedName>
</protein>
<keyword evidence="4 5" id="KW-0472">Membrane</keyword>
<evidence type="ECO:0008006" key="8">
    <source>
        <dbReference type="Google" id="ProtNLM"/>
    </source>
</evidence>
<dbReference type="EMBL" id="LFXJ01000011">
    <property type="protein sequence ID" value="KMY28606.1"/>
    <property type="molecule type" value="Genomic_DNA"/>
</dbReference>
<dbReference type="Proteomes" id="UP000037326">
    <property type="component" value="Unassembled WGS sequence"/>
</dbReference>
<feature type="transmembrane region" description="Helical" evidence="5">
    <location>
        <begin position="89"/>
        <end position="111"/>
    </location>
</feature>
<organism evidence="6 7">
    <name type="scientific">Lysinibacillus xylanilyticus</name>
    <dbReference type="NCBI Taxonomy" id="582475"/>
    <lineage>
        <taxon>Bacteria</taxon>
        <taxon>Bacillati</taxon>
        <taxon>Bacillota</taxon>
        <taxon>Bacilli</taxon>
        <taxon>Bacillales</taxon>
        <taxon>Bacillaceae</taxon>
        <taxon>Lysinibacillus</taxon>
    </lineage>
</organism>